<feature type="compositionally biased region" description="Gly residues" evidence="1">
    <location>
        <begin position="173"/>
        <end position="187"/>
    </location>
</feature>
<evidence type="ECO:0000313" key="2">
    <source>
        <dbReference type="EMBL" id="CAK0900365.1"/>
    </source>
</evidence>
<sequence>MLAHAREASERSKLGVERWADQCCATLAIRRPPFDGAVRALAAVAGQAEAALVEPDFREGPTNAKPIVSPMQMVRCGAEFWVSSGEGRAARSKGDRENATRLRRVSDALGIESDVFDVSAGSKGRATWAGSACPTGMGGASGSAEAGRSGKAVAEVEAERPRAGAGPRAACGGALGSGSAGGGGACA</sequence>
<evidence type="ECO:0000256" key="1">
    <source>
        <dbReference type="SAM" id="MobiDB-lite"/>
    </source>
</evidence>
<keyword evidence="3" id="KW-1185">Reference proteome</keyword>
<feature type="compositionally biased region" description="Low complexity" evidence="1">
    <location>
        <begin position="163"/>
        <end position="172"/>
    </location>
</feature>
<comment type="caution">
    <text evidence="2">The sequence shown here is derived from an EMBL/GenBank/DDBJ whole genome shotgun (WGS) entry which is preliminary data.</text>
</comment>
<feature type="region of interest" description="Disordered" evidence="1">
    <location>
        <begin position="134"/>
        <end position="187"/>
    </location>
</feature>
<proteinExistence type="predicted"/>
<protein>
    <submittedName>
        <fullName evidence="2">Uncharacterized protein</fullName>
    </submittedName>
</protein>
<name>A0ABN9XP97_9DINO</name>
<feature type="compositionally biased region" description="Low complexity" evidence="1">
    <location>
        <begin position="142"/>
        <end position="155"/>
    </location>
</feature>
<dbReference type="EMBL" id="CAUYUJ010020764">
    <property type="protein sequence ID" value="CAK0900365.1"/>
    <property type="molecule type" value="Genomic_DNA"/>
</dbReference>
<accession>A0ABN9XP97</accession>
<evidence type="ECO:0000313" key="3">
    <source>
        <dbReference type="Proteomes" id="UP001189429"/>
    </source>
</evidence>
<organism evidence="2 3">
    <name type="scientific">Prorocentrum cordatum</name>
    <dbReference type="NCBI Taxonomy" id="2364126"/>
    <lineage>
        <taxon>Eukaryota</taxon>
        <taxon>Sar</taxon>
        <taxon>Alveolata</taxon>
        <taxon>Dinophyceae</taxon>
        <taxon>Prorocentrales</taxon>
        <taxon>Prorocentraceae</taxon>
        <taxon>Prorocentrum</taxon>
    </lineage>
</organism>
<dbReference type="Proteomes" id="UP001189429">
    <property type="component" value="Unassembled WGS sequence"/>
</dbReference>
<gene>
    <name evidence="2" type="ORF">PCOR1329_LOCUS77657</name>
</gene>
<reference evidence="2" key="1">
    <citation type="submission" date="2023-10" db="EMBL/GenBank/DDBJ databases">
        <authorList>
            <person name="Chen Y."/>
            <person name="Shah S."/>
            <person name="Dougan E. K."/>
            <person name="Thang M."/>
            <person name="Chan C."/>
        </authorList>
    </citation>
    <scope>NUCLEOTIDE SEQUENCE [LARGE SCALE GENOMIC DNA]</scope>
</reference>